<keyword evidence="2" id="KW-0819">tRNA processing</keyword>
<dbReference type="GO" id="GO:0003723">
    <property type="term" value="F:RNA binding"/>
    <property type="evidence" value="ECO:0007669"/>
    <property type="project" value="InterPro"/>
</dbReference>
<gene>
    <name evidence="9" type="primary">LOC100650935</name>
</gene>
<dbReference type="NCBIfam" id="TIGR00094">
    <property type="entry name" value="tRNA_TruD_broad"/>
    <property type="match status" value="1"/>
</dbReference>
<evidence type="ECO:0000256" key="1">
    <source>
        <dbReference type="ARBA" id="ARBA00007953"/>
    </source>
</evidence>
<evidence type="ECO:0000313" key="8">
    <source>
        <dbReference type="Proteomes" id="UP000835206"/>
    </source>
</evidence>
<feature type="domain" description="TRUD" evidence="6">
    <location>
        <begin position="351"/>
        <end position="655"/>
    </location>
</feature>
<name>A0A9B0CDK8_BOMTE</name>
<dbReference type="InterPro" id="IPR011760">
    <property type="entry name" value="PsdUridine_synth_TruD_insert"/>
</dbReference>
<dbReference type="GO" id="GO:0008033">
    <property type="term" value="P:tRNA processing"/>
    <property type="evidence" value="ECO:0007669"/>
    <property type="project" value="UniProtKB-KW"/>
</dbReference>
<dbReference type="Pfam" id="PF01142">
    <property type="entry name" value="TruD"/>
    <property type="match status" value="1"/>
</dbReference>
<dbReference type="CDD" id="cd02325">
    <property type="entry name" value="R3H"/>
    <property type="match status" value="1"/>
</dbReference>
<dbReference type="InterPro" id="IPR001656">
    <property type="entry name" value="PsdUridine_synth_TruD"/>
</dbReference>
<dbReference type="GO" id="GO:0001522">
    <property type="term" value="P:pseudouridine synthesis"/>
    <property type="evidence" value="ECO:0007669"/>
    <property type="project" value="InterPro"/>
</dbReference>
<organism evidence="8 9">
    <name type="scientific">Bombus terrestris</name>
    <name type="common">Buff-tailed bumblebee</name>
    <name type="synonym">Apis terrestris</name>
    <dbReference type="NCBI Taxonomy" id="30195"/>
    <lineage>
        <taxon>Eukaryota</taxon>
        <taxon>Metazoa</taxon>
        <taxon>Ecdysozoa</taxon>
        <taxon>Arthropoda</taxon>
        <taxon>Hexapoda</taxon>
        <taxon>Insecta</taxon>
        <taxon>Pterygota</taxon>
        <taxon>Neoptera</taxon>
        <taxon>Endopterygota</taxon>
        <taxon>Hymenoptera</taxon>
        <taxon>Apocrita</taxon>
        <taxon>Aculeata</taxon>
        <taxon>Apoidea</taxon>
        <taxon>Anthophila</taxon>
        <taxon>Apidae</taxon>
        <taxon>Bombus</taxon>
        <taxon>Bombus</taxon>
    </lineage>
</organism>
<feature type="region of interest" description="Disordered" evidence="5">
    <location>
        <begin position="564"/>
        <end position="583"/>
    </location>
</feature>
<protein>
    <submittedName>
        <fullName evidence="9">Pseudouridylate synthase 7 homolog isoform X1</fullName>
    </submittedName>
</protein>
<evidence type="ECO:0000259" key="6">
    <source>
        <dbReference type="PROSITE" id="PS50984"/>
    </source>
</evidence>
<dbReference type="InterPro" id="IPR036867">
    <property type="entry name" value="R3H_dom_sf"/>
</dbReference>
<accession>A0A9B0CDK8</accession>
<dbReference type="PROSITE" id="PS50984">
    <property type="entry name" value="TRUD"/>
    <property type="match status" value="1"/>
</dbReference>
<sequence>MSETVIKNTDSGNNLNHNIKQESAQECMSENHYKNCRKNNQWSGDYRKNSGSYNSGFRNNNFGNKPSKRNFINWSSFQSHEKRKKLEVGNRLMECNVGITEFIGNEGFFGVIKERYTDFHVNEIALDGQIAKLTNQDIPSVEEENLQKFKNMVSDTHWSQLQKLKESEESTMEIDVTDMDKDHRKAIHRVAKAMNVISRTIDKGNKKIMMIVPIKNNSSAGHNFPRDKRVNWKKQGEYCYFLLHKVNIDTMSAINQLAMNLYLRPNNFSYAGTKDRRAWTTQWVSARKVLPTDILRAAKNLPGTYVGNFKFERESLKLGMLNGNSFRIALRNVSGTDEQIEKAMISLRDHGFINYYGLQRFGTVVTIPTYEIGKALLQGKWNEAINLILKPREGEQDEDLIEARKIYEKTKDASAACNRIRRCDKIEATLLKGLSISGINNPQGALDWIPRNARLMYIHAYQSFVWNHMVSRRIKEFGRNPIVGDLVYEKNVKHNDNEGEFVYDNGSELATEGNEEPIKKISKLESEMDVDVKIENPSEASEELSNTLVEEVTGAAECCLKIDENTQQSGTTNEKVESDDSSDNLPMVKILEEEDLPNYSLADILMPQVGWKVTYPPYAKPWFDEFLAKDGLTADLRQKNKKYSLGGAYRRILQIPSNLSWNIMHYSEKHSNLIMSDIDEMRMKSAPKNDPKGQYKALIIEMSLKSSTYATMALREILKSDTSPQAQAAHFAACNVEVENSSTLKYLAESENRKRKNI</sequence>
<evidence type="ECO:0000256" key="5">
    <source>
        <dbReference type="SAM" id="MobiDB-lite"/>
    </source>
</evidence>
<comment type="similarity">
    <text evidence="1">Belongs to the pseudouridine synthase TruD family.</text>
</comment>
<dbReference type="PIRSF" id="PIRSF037016">
    <property type="entry name" value="Pseudouridin_synth_euk_prd"/>
    <property type="match status" value="1"/>
</dbReference>
<keyword evidence="8" id="KW-1185">Reference proteome</keyword>
<dbReference type="SUPFAM" id="SSF55120">
    <property type="entry name" value="Pseudouridine synthase"/>
    <property type="match status" value="1"/>
</dbReference>
<dbReference type="InterPro" id="IPR020103">
    <property type="entry name" value="PsdUridine_synth_cat_dom_sf"/>
</dbReference>
<dbReference type="InterPro" id="IPR001374">
    <property type="entry name" value="R3H_dom"/>
</dbReference>
<dbReference type="SUPFAM" id="SSF82708">
    <property type="entry name" value="R3H domain"/>
    <property type="match status" value="1"/>
</dbReference>
<evidence type="ECO:0000259" key="7">
    <source>
        <dbReference type="PROSITE" id="PS51061"/>
    </source>
</evidence>
<comment type="catalytic activity">
    <reaction evidence="4">
        <text>a uridine in tRNA = a pseudouridine in tRNA</text>
        <dbReference type="Rhea" id="RHEA:54572"/>
        <dbReference type="Rhea" id="RHEA-COMP:13339"/>
        <dbReference type="Rhea" id="RHEA-COMP:13934"/>
        <dbReference type="ChEBI" id="CHEBI:65314"/>
        <dbReference type="ChEBI" id="CHEBI:65315"/>
    </reaction>
</comment>
<feature type="domain" description="R3H" evidence="7">
    <location>
        <begin position="150"/>
        <end position="215"/>
    </location>
</feature>
<evidence type="ECO:0000256" key="3">
    <source>
        <dbReference type="ARBA" id="ARBA00023235"/>
    </source>
</evidence>
<evidence type="ECO:0000313" key="9">
    <source>
        <dbReference type="RefSeq" id="XP_003399680.2"/>
    </source>
</evidence>
<dbReference type="CDD" id="cd02576">
    <property type="entry name" value="PseudoU_synth_ScPUS7"/>
    <property type="match status" value="1"/>
</dbReference>
<evidence type="ECO:0000256" key="4">
    <source>
        <dbReference type="ARBA" id="ARBA00036943"/>
    </source>
</evidence>
<dbReference type="CTD" id="54517"/>
<dbReference type="Gene3D" id="3.30.2350.20">
    <property type="entry name" value="TruD, catalytic domain"/>
    <property type="match status" value="2"/>
</dbReference>
<dbReference type="InterPro" id="IPR042214">
    <property type="entry name" value="TruD_catalytic"/>
</dbReference>
<dbReference type="Proteomes" id="UP000835206">
    <property type="component" value="Chromosome 12"/>
</dbReference>
<dbReference type="PANTHER" id="PTHR13326">
    <property type="entry name" value="TRNA PSEUDOURIDINE SYNTHASE D"/>
    <property type="match status" value="1"/>
</dbReference>
<dbReference type="PROSITE" id="PS51061">
    <property type="entry name" value="R3H"/>
    <property type="match status" value="1"/>
</dbReference>
<dbReference type="PANTHER" id="PTHR13326:SF31">
    <property type="entry name" value="PSEUDOURIDYLATE SYNTHASE 7 HOMOLOG"/>
    <property type="match status" value="1"/>
</dbReference>
<dbReference type="GeneID" id="100650935"/>
<proteinExistence type="inferred from homology"/>
<dbReference type="AlphaFoldDB" id="A0A9B0CDK8"/>
<dbReference type="GO" id="GO:0005634">
    <property type="term" value="C:nucleus"/>
    <property type="evidence" value="ECO:0007669"/>
    <property type="project" value="TreeGrafter"/>
</dbReference>
<dbReference type="GO" id="GO:0009982">
    <property type="term" value="F:pseudouridine synthase activity"/>
    <property type="evidence" value="ECO:0007669"/>
    <property type="project" value="InterPro"/>
</dbReference>
<keyword evidence="3" id="KW-0413">Isomerase</keyword>
<dbReference type="OrthoDB" id="447290at2759"/>
<dbReference type="KEGG" id="bter:100650935"/>
<evidence type="ECO:0000256" key="2">
    <source>
        <dbReference type="ARBA" id="ARBA00022694"/>
    </source>
</evidence>
<reference evidence="9" key="1">
    <citation type="submission" date="2025-08" db="UniProtKB">
        <authorList>
            <consortium name="RefSeq"/>
        </authorList>
    </citation>
    <scope>IDENTIFICATION</scope>
</reference>
<dbReference type="RefSeq" id="XP_003399680.2">
    <property type="nucleotide sequence ID" value="XM_003399632.4"/>
</dbReference>